<dbReference type="CDD" id="cd01086">
    <property type="entry name" value="MetAP1"/>
    <property type="match status" value="1"/>
</dbReference>
<dbReference type="HAMAP" id="MF_01974">
    <property type="entry name" value="MetAP_1"/>
    <property type="match status" value="1"/>
</dbReference>
<dbReference type="OrthoDB" id="9802055at2"/>
<dbReference type="Proteomes" id="UP000591941">
    <property type="component" value="Unassembled WGS sequence"/>
</dbReference>
<feature type="binding site" evidence="6">
    <location>
        <position position="233"/>
    </location>
    <ligand>
        <name>a divalent metal cation</name>
        <dbReference type="ChEBI" id="CHEBI:60240"/>
        <label>2</label>
        <note>catalytic</note>
    </ligand>
</feature>
<dbReference type="InterPro" id="IPR002467">
    <property type="entry name" value="Pept_M24A_MAP1"/>
</dbReference>
<dbReference type="EMBL" id="JACHHI010000004">
    <property type="protein sequence ID" value="MBB6477919.1"/>
    <property type="molecule type" value="Genomic_DNA"/>
</dbReference>
<dbReference type="InterPro" id="IPR001714">
    <property type="entry name" value="Pept_M24_MAP"/>
</dbReference>
<comment type="catalytic activity">
    <reaction evidence="6 7">
        <text>Release of N-terminal amino acids, preferentially methionine, from peptides and arylamides.</text>
        <dbReference type="EC" id="3.4.11.18"/>
    </reaction>
</comment>
<keyword evidence="5 6" id="KW-0378">Hydrolase</keyword>
<sequence length="250" mass="26660">MIILRSAREIERIAAAGKIAAQTLQLLASKAVPGISTWELDQIAEEYIVQQGAIPECKGYYGFPGSVCISVNEGVVHGIPSKRVILKEGDIVSLDLVVTKDGFMGDTAMTVPVGEISPKTQQLLDVTQGALAAGIAAAVVGNHVGDIGHAVSAFVEPYHYGVVKEYVGHGIGTEMHAEPEVPNYGTPHTGDRLEAGMILCIEPMINLGTAQVRTLKDGWTVVTKDRKPSAHFEHTIAITDDGPRILTERS</sequence>
<evidence type="ECO:0000256" key="6">
    <source>
        <dbReference type="HAMAP-Rule" id="MF_01974"/>
    </source>
</evidence>
<reference evidence="9 10" key="1">
    <citation type="submission" date="2020-08" db="EMBL/GenBank/DDBJ databases">
        <title>Genomic Encyclopedia of Type Strains, Phase IV (KMG-IV): sequencing the most valuable type-strain genomes for metagenomic binning, comparative biology and taxonomic classification.</title>
        <authorList>
            <person name="Goeker M."/>
        </authorList>
    </citation>
    <scope>NUCLEOTIDE SEQUENCE [LARGE SCALE GENOMIC DNA]</scope>
    <source>
        <strain evidence="9 10">DSM 21255</strain>
    </source>
</reference>
<comment type="caution">
    <text evidence="9">The sequence shown here is derived from an EMBL/GenBank/DDBJ whole genome shotgun (WGS) entry which is preliminary data.</text>
</comment>
<dbReference type="RefSeq" id="WP_024048905.1">
    <property type="nucleotide sequence ID" value="NZ_CABWNB010000001.1"/>
</dbReference>
<gene>
    <name evidence="6" type="primary">map</name>
    <name evidence="9" type="ORF">HNR45_000972</name>
</gene>
<keyword evidence="10" id="KW-1185">Reference proteome</keyword>
<keyword evidence="2 6" id="KW-0031">Aminopeptidase</keyword>
<dbReference type="InterPro" id="IPR000994">
    <property type="entry name" value="Pept_M24"/>
</dbReference>
<feature type="binding site" evidence="6">
    <location>
        <position position="106"/>
    </location>
    <ligand>
        <name>a divalent metal cation</name>
        <dbReference type="ChEBI" id="CHEBI:60240"/>
        <label>2</label>
        <note>catalytic</note>
    </ligand>
</feature>
<feature type="binding site" evidence="6">
    <location>
        <position position="77"/>
    </location>
    <ligand>
        <name>substrate</name>
    </ligand>
</feature>
<accession>A0A841R4E8</accession>
<evidence type="ECO:0000256" key="1">
    <source>
        <dbReference type="ARBA" id="ARBA00002521"/>
    </source>
</evidence>
<proteinExistence type="inferred from homology"/>
<evidence type="ECO:0000256" key="4">
    <source>
        <dbReference type="ARBA" id="ARBA00022723"/>
    </source>
</evidence>
<keyword evidence="4 6" id="KW-0479">Metal-binding</keyword>
<comment type="subunit">
    <text evidence="6">Monomer.</text>
</comment>
<dbReference type="PANTHER" id="PTHR43330:SF27">
    <property type="entry name" value="METHIONINE AMINOPEPTIDASE"/>
    <property type="match status" value="1"/>
</dbReference>
<comment type="function">
    <text evidence="1 6">Removes the N-terminal methionine from nascent proteins. The N-terminal methionine is often cleaved when the second residue in the primary sequence is small and uncharged (Met-Ala-, Cys, Gly, Pro, Ser, Thr, or Val). Requires deformylation of the N(alpha)-formylated initiator methionine before it can be hydrolyzed.</text>
</comment>
<evidence type="ECO:0000256" key="7">
    <source>
        <dbReference type="RuleBase" id="RU003653"/>
    </source>
</evidence>
<dbReference type="InterPro" id="IPR036005">
    <property type="entry name" value="Creatinase/aminopeptidase-like"/>
</dbReference>
<dbReference type="GO" id="GO:0006508">
    <property type="term" value="P:proteolysis"/>
    <property type="evidence" value="ECO:0007669"/>
    <property type="project" value="UniProtKB-KW"/>
</dbReference>
<dbReference type="GO" id="GO:0005829">
    <property type="term" value="C:cytosol"/>
    <property type="evidence" value="ECO:0007669"/>
    <property type="project" value="TreeGrafter"/>
</dbReference>
<dbReference type="PRINTS" id="PR00599">
    <property type="entry name" value="MAPEPTIDASE"/>
</dbReference>
<feature type="binding site" evidence="6">
    <location>
        <position position="106"/>
    </location>
    <ligand>
        <name>a divalent metal cation</name>
        <dbReference type="ChEBI" id="CHEBI:60240"/>
        <label>1</label>
    </ligand>
</feature>
<dbReference type="Gene3D" id="3.90.230.10">
    <property type="entry name" value="Creatinase/methionine aminopeptidase superfamily"/>
    <property type="match status" value="1"/>
</dbReference>
<feature type="domain" description="Peptidase M24" evidence="8">
    <location>
        <begin position="11"/>
        <end position="240"/>
    </location>
</feature>
<dbReference type="GO" id="GO:0046872">
    <property type="term" value="F:metal ion binding"/>
    <property type="evidence" value="ECO:0007669"/>
    <property type="project" value="UniProtKB-UniRule"/>
</dbReference>
<organism evidence="9 10">
    <name type="scientific">Negativicoccus succinicivorans</name>
    <dbReference type="NCBI Taxonomy" id="620903"/>
    <lineage>
        <taxon>Bacteria</taxon>
        <taxon>Bacillati</taxon>
        <taxon>Bacillota</taxon>
        <taxon>Negativicutes</taxon>
        <taxon>Veillonellales</taxon>
        <taxon>Veillonellaceae</taxon>
        <taxon>Negativicoccus</taxon>
    </lineage>
</organism>
<feature type="binding site" evidence="6">
    <location>
        <position position="176"/>
    </location>
    <ligand>
        <name>substrate</name>
    </ligand>
</feature>
<protein>
    <recommendedName>
        <fullName evidence="6 7">Methionine aminopeptidase</fullName>
        <shortName evidence="6">MAP</shortName>
        <shortName evidence="6">MetAP</shortName>
        <ecNumber evidence="6 7">3.4.11.18</ecNumber>
    </recommendedName>
    <alternativeName>
        <fullName evidence="6">Peptidase M</fullName>
    </alternativeName>
</protein>
<keyword evidence="3 6" id="KW-0645">Protease</keyword>
<feature type="binding site" evidence="6">
    <location>
        <position position="169"/>
    </location>
    <ligand>
        <name>a divalent metal cation</name>
        <dbReference type="ChEBI" id="CHEBI:60240"/>
        <label>2</label>
        <note>catalytic</note>
    </ligand>
</feature>
<dbReference type="PANTHER" id="PTHR43330">
    <property type="entry name" value="METHIONINE AMINOPEPTIDASE"/>
    <property type="match status" value="1"/>
</dbReference>
<feature type="binding site" evidence="6">
    <location>
        <position position="95"/>
    </location>
    <ligand>
        <name>a divalent metal cation</name>
        <dbReference type="ChEBI" id="CHEBI:60240"/>
        <label>1</label>
    </ligand>
</feature>
<evidence type="ECO:0000256" key="3">
    <source>
        <dbReference type="ARBA" id="ARBA00022670"/>
    </source>
</evidence>
<comment type="cofactor">
    <cofactor evidence="6">
        <name>Co(2+)</name>
        <dbReference type="ChEBI" id="CHEBI:48828"/>
    </cofactor>
    <cofactor evidence="6">
        <name>Zn(2+)</name>
        <dbReference type="ChEBI" id="CHEBI:29105"/>
    </cofactor>
    <cofactor evidence="6">
        <name>Mn(2+)</name>
        <dbReference type="ChEBI" id="CHEBI:29035"/>
    </cofactor>
    <cofactor evidence="6">
        <name>Fe(2+)</name>
        <dbReference type="ChEBI" id="CHEBI:29033"/>
    </cofactor>
    <text evidence="6">Binds 2 divalent metal cations per subunit. Has a high-affinity and a low affinity metal-binding site. The true nature of the physiological cofactor is under debate. The enzyme is active with cobalt, zinc, manganese or divalent iron ions. Most likely, methionine aminopeptidases function as mononuclear Fe(2+)-metalloproteases under physiological conditions, and the catalytically relevant metal-binding site has been assigned to the histidine-containing high-affinity site.</text>
</comment>
<dbReference type="AlphaFoldDB" id="A0A841R4E8"/>
<dbReference type="Pfam" id="PF00557">
    <property type="entry name" value="Peptidase_M24"/>
    <property type="match status" value="1"/>
</dbReference>
<evidence type="ECO:0000259" key="8">
    <source>
        <dbReference type="Pfam" id="PF00557"/>
    </source>
</evidence>
<dbReference type="SUPFAM" id="SSF55920">
    <property type="entry name" value="Creatinase/aminopeptidase"/>
    <property type="match status" value="1"/>
</dbReference>
<dbReference type="GO" id="GO:0004239">
    <property type="term" value="F:initiator methionyl aminopeptidase activity"/>
    <property type="evidence" value="ECO:0007669"/>
    <property type="project" value="UniProtKB-UniRule"/>
</dbReference>
<dbReference type="PROSITE" id="PS00680">
    <property type="entry name" value="MAP_1"/>
    <property type="match status" value="1"/>
</dbReference>
<feature type="binding site" evidence="6">
    <location>
        <position position="202"/>
    </location>
    <ligand>
        <name>a divalent metal cation</name>
        <dbReference type="ChEBI" id="CHEBI:60240"/>
        <label>2</label>
        <note>catalytic</note>
    </ligand>
</feature>
<feature type="binding site" evidence="6">
    <location>
        <position position="233"/>
    </location>
    <ligand>
        <name>a divalent metal cation</name>
        <dbReference type="ChEBI" id="CHEBI:60240"/>
        <label>1</label>
    </ligand>
</feature>
<evidence type="ECO:0000313" key="10">
    <source>
        <dbReference type="Proteomes" id="UP000591941"/>
    </source>
</evidence>
<dbReference type="GO" id="GO:0070006">
    <property type="term" value="F:metalloaminopeptidase activity"/>
    <property type="evidence" value="ECO:0007669"/>
    <property type="project" value="UniProtKB-UniRule"/>
</dbReference>
<dbReference type="EC" id="3.4.11.18" evidence="6 7"/>
<dbReference type="NCBIfam" id="TIGR00500">
    <property type="entry name" value="met_pdase_I"/>
    <property type="match status" value="1"/>
</dbReference>
<evidence type="ECO:0000256" key="2">
    <source>
        <dbReference type="ARBA" id="ARBA00022438"/>
    </source>
</evidence>
<evidence type="ECO:0000313" key="9">
    <source>
        <dbReference type="EMBL" id="MBB6477919.1"/>
    </source>
</evidence>
<evidence type="ECO:0000256" key="5">
    <source>
        <dbReference type="ARBA" id="ARBA00022801"/>
    </source>
</evidence>
<name>A0A841R4E8_9FIRM</name>
<dbReference type="GeneID" id="93486233"/>
<comment type="similarity">
    <text evidence="6">Belongs to the peptidase M24A family. Methionine aminopeptidase type 1 subfamily.</text>
</comment>